<protein>
    <submittedName>
        <fullName evidence="1">Uncharacterized protein</fullName>
    </submittedName>
</protein>
<dbReference type="EMBL" id="JACAZI010000010">
    <property type="protein sequence ID" value="KAF7350078.1"/>
    <property type="molecule type" value="Genomic_DNA"/>
</dbReference>
<evidence type="ECO:0000313" key="1">
    <source>
        <dbReference type="EMBL" id="KAF7350078.1"/>
    </source>
</evidence>
<organism evidence="1 2">
    <name type="scientific">Mycena venus</name>
    <dbReference type="NCBI Taxonomy" id="2733690"/>
    <lineage>
        <taxon>Eukaryota</taxon>
        <taxon>Fungi</taxon>
        <taxon>Dikarya</taxon>
        <taxon>Basidiomycota</taxon>
        <taxon>Agaricomycotina</taxon>
        <taxon>Agaricomycetes</taxon>
        <taxon>Agaricomycetidae</taxon>
        <taxon>Agaricales</taxon>
        <taxon>Marasmiineae</taxon>
        <taxon>Mycenaceae</taxon>
        <taxon>Mycena</taxon>
    </lineage>
</organism>
<proteinExistence type="predicted"/>
<evidence type="ECO:0000313" key="2">
    <source>
        <dbReference type="Proteomes" id="UP000620124"/>
    </source>
</evidence>
<dbReference type="Proteomes" id="UP000620124">
    <property type="component" value="Unassembled WGS sequence"/>
</dbReference>
<sequence length="107" mass="12467">MSYNSRVTATYRTMFFVRTVMVTNCMACHVFRNTKFGYHARVVTTTELNSRTTRSAPMIRMAVHRDGLRAEHIDTVTTRDAMQGRSNEDFHAKVHQIQDTIVMFDLY</sequence>
<gene>
    <name evidence="1" type="ORF">MVEN_01309700</name>
</gene>
<dbReference type="AlphaFoldDB" id="A0A8H6XYS6"/>
<keyword evidence="2" id="KW-1185">Reference proteome</keyword>
<comment type="caution">
    <text evidence="1">The sequence shown here is derived from an EMBL/GenBank/DDBJ whole genome shotgun (WGS) entry which is preliminary data.</text>
</comment>
<reference evidence="1" key="1">
    <citation type="submission" date="2020-05" db="EMBL/GenBank/DDBJ databases">
        <title>Mycena genomes resolve the evolution of fungal bioluminescence.</title>
        <authorList>
            <person name="Tsai I.J."/>
        </authorList>
    </citation>
    <scope>NUCLEOTIDE SEQUENCE</scope>
    <source>
        <strain evidence="1">CCC161011</strain>
    </source>
</reference>
<accession>A0A8H6XYS6</accession>
<name>A0A8H6XYS6_9AGAR</name>